<evidence type="ECO:0000256" key="2">
    <source>
        <dbReference type="ARBA" id="ARBA00001913"/>
    </source>
</evidence>
<sequence>MNYTLIAVILLVTTHRSLTQKNPHWWSDRNTIVHLFEWKWSDIADECERFLQHKGYAGVQVSPPNEHLVLPEHPWWDRYQPISYELTSRSGNESEFASMVRRCNSVGVRIYVDAVINHMSGGTQQQQGSAGNTGNPANLAYPAVPYSSWDFHERCSIEGGDYQHDAGRVRNCYLVGLSDLNQGKDYVRKKILTFLNRLVDLGVAGFRVDAAKHMWPADLQYIYSNLKNLNTQFGFRKDSKPFIYQEVIDSGGEAVSKYEYNGLGAVTEFKHSNEISRVFKGNDKLTYLSGWGERWGFLPSSDAFIFVDNHDNQRTSNILTYKDPQRYKMAIAFMLAYPYGVTRVMSSFAFNHNDQGPPLDGYGNIVSPTINADDTCGGGWVCEHRWRQIYNMVVFKNVVRETGVNNWWSNGDQQIAFCRGNKGFIAFTNWNSLNQQLQTCLPEGVYCDVISGNVGSNGRCTGKTVHVRVDGTALVTIDFNGEDRVLAIHVKSREILSSKL</sequence>
<dbReference type="EC" id="3.2.1.1" evidence="6 15"/>
<keyword evidence="21" id="KW-1185">Reference proteome</keyword>
<dbReference type="Pfam" id="PF00128">
    <property type="entry name" value="Alpha-amylase"/>
    <property type="match status" value="1"/>
</dbReference>
<comment type="subunit">
    <text evidence="5">Monomer.</text>
</comment>
<dbReference type="OrthoDB" id="550577at2759"/>
<comment type="cofactor">
    <cofactor evidence="3">
        <name>chloride</name>
        <dbReference type="ChEBI" id="CHEBI:17996"/>
    </cofactor>
</comment>
<dbReference type="GO" id="GO:0005975">
    <property type="term" value="P:carbohydrate metabolic process"/>
    <property type="evidence" value="ECO:0007669"/>
    <property type="project" value="InterPro"/>
</dbReference>
<name>A0A1Y1NJ67_PHOPY</name>
<dbReference type="EMBL" id="VVIM01001121">
    <property type="protein sequence ID" value="KAB0790566.1"/>
    <property type="molecule type" value="Genomic_DNA"/>
</dbReference>
<protein>
    <recommendedName>
        <fullName evidence="6 15">Alpha-amylase</fullName>
        <ecNumber evidence="6 15">3.2.1.1</ecNumber>
    </recommendedName>
</protein>
<keyword evidence="11" id="KW-0868">Chloride</keyword>
<comment type="similarity">
    <text evidence="4 14">Belongs to the glycosyl hydrolase 13 family.</text>
</comment>
<reference evidence="20" key="3">
    <citation type="submission" date="2019-08" db="EMBL/GenBank/DDBJ databases">
        <authorList>
            <consortium name="Photinus pyralis genome working group"/>
            <person name="Fallon T.R."/>
            <person name="Sander Lower S.E."/>
            <person name="Weng J.-K."/>
        </authorList>
    </citation>
    <scope>NUCLEOTIDE SEQUENCE</scope>
    <source>
        <strain evidence="20">1611_PpyrPB1</strain>
        <tissue evidence="20">Whole body</tissue>
    </source>
</reference>
<evidence type="ECO:0000256" key="5">
    <source>
        <dbReference type="ARBA" id="ARBA00011245"/>
    </source>
</evidence>
<evidence type="ECO:0000313" key="19">
    <source>
        <dbReference type="EMBL" id="JAV97943.1"/>
    </source>
</evidence>
<keyword evidence="12 15" id="KW-0119">Carbohydrate metabolism</keyword>
<dbReference type="InParanoid" id="A0A1Y1NJ67"/>
<accession>A0A1Y1NJ67</accession>
<dbReference type="SUPFAM" id="SSF51011">
    <property type="entry name" value="Glycosyl hydrolase domain"/>
    <property type="match status" value="1"/>
</dbReference>
<evidence type="ECO:0000256" key="9">
    <source>
        <dbReference type="ARBA" id="ARBA00022837"/>
    </source>
</evidence>
<evidence type="ECO:0000256" key="8">
    <source>
        <dbReference type="ARBA" id="ARBA00022801"/>
    </source>
</evidence>
<dbReference type="InterPro" id="IPR013780">
    <property type="entry name" value="Glyco_hydro_b"/>
</dbReference>
<organism evidence="19">
    <name type="scientific">Photinus pyralis</name>
    <name type="common">Common eastern firefly</name>
    <name type="synonym">Lampyris pyralis</name>
    <dbReference type="NCBI Taxonomy" id="7054"/>
    <lineage>
        <taxon>Eukaryota</taxon>
        <taxon>Metazoa</taxon>
        <taxon>Ecdysozoa</taxon>
        <taxon>Arthropoda</taxon>
        <taxon>Hexapoda</taxon>
        <taxon>Insecta</taxon>
        <taxon>Pterygota</taxon>
        <taxon>Neoptera</taxon>
        <taxon>Endopterygota</taxon>
        <taxon>Coleoptera</taxon>
        <taxon>Polyphaga</taxon>
        <taxon>Elateriformia</taxon>
        <taxon>Elateroidea</taxon>
        <taxon>Lampyridae</taxon>
        <taxon>Lampyrinae</taxon>
        <taxon>Photinus</taxon>
    </lineage>
</organism>
<evidence type="ECO:0000256" key="14">
    <source>
        <dbReference type="RuleBase" id="RU003615"/>
    </source>
</evidence>
<keyword evidence="16" id="KW-0732">Signal</keyword>
<dbReference type="AlphaFoldDB" id="A0A1Y1NJ67"/>
<feature type="domain" description="Alpha-amylase C-terminal" evidence="17">
    <location>
        <begin position="405"/>
        <end position="493"/>
    </location>
</feature>
<evidence type="ECO:0000256" key="16">
    <source>
        <dbReference type="SAM" id="SignalP"/>
    </source>
</evidence>
<keyword evidence="8 15" id="KW-0378">Hydrolase</keyword>
<dbReference type="InterPro" id="IPR006048">
    <property type="entry name" value="A-amylase/branching_C"/>
</dbReference>
<evidence type="ECO:0000256" key="12">
    <source>
        <dbReference type="ARBA" id="ARBA00023277"/>
    </source>
</evidence>
<dbReference type="Proteomes" id="UP000327044">
    <property type="component" value="Unassembled WGS sequence"/>
</dbReference>
<evidence type="ECO:0000256" key="11">
    <source>
        <dbReference type="ARBA" id="ARBA00023214"/>
    </source>
</evidence>
<evidence type="ECO:0000256" key="7">
    <source>
        <dbReference type="ARBA" id="ARBA00022723"/>
    </source>
</evidence>
<dbReference type="CDD" id="cd11317">
    <property type="entry name" value="AmyAc_bac_euk_AmyA"/>
    <property type="match status" value="1"/>
</dbReference>
<dbReference type="PANTHER" id="PTHR43447">
    <property type="entry name" value="ALPHA-AMYLASE"/>
    <property type="match status" value="1"/>
</dbReference>
<feature type="signal peptide" evidence="16">
    <location>
        <begin position="1"/>
        <end position="19"/>
    </location>
</feature>
<dbReference type="SMART" id="SM00632">
    <property type="entry name" value="Aamy_C"/>
    <property type="match status" value="1"/>
</dbReference>
<keyword evidence="13 15" id="KW-0326">Glycosidase</keyword>
<evidence type="ECO:0000259" key="17">
    <source>
        <dbReference type="SMART" id="SM00632"/>
    </source>
</evidence>
<evidence type="ECO:0000256" key="10">
    <source>
        <dbReference type="ARBA" id="ARBA00023157"/>
    </source>
</evidence>
<dbReference type="InterPro" id="IPR017853">
    <property type="entry name" value="GH"/>
</dbReference>
<evidence type="ECO:0000259" key="18">
    <source>
        <dbReference type="SMART" id="SM00642"/>
    </source>
</evidence>
<keyword evidence="10" id="KW-1015">Disulfide bond</keyword>
<evidence type="ECO:0000256" key="3">
    <source>
        <dbReference type="ARBA" id="ARBA00001923"/>
    </source>
</evidence>
<dbReference type="EMBL" id="GEZM01001363">
    <property type="protein sequence ID" value="JAV97943.1"/>
    <property type="molecule type" value="Transcribed_RNA"/>
</dbReference>
<dbReference type="Gene3D" id="2.60.40.1180">
    <property type="entry name" value="Golgi alpha-mannosidase II"/>
    <property type="match status" value="1"/>
</dbReference>
<dbReference type="InterPro" id="IPR006046">
    <property type="entry name" value="Alpha_amylase"/>
</dbReference>
<feature type="domain" description="Glycosyl hydrolase family 13 catalytic" evidence="18">
    <location>
        <begin position="30"/>
        <end position="396"/>
    </location>
</feature>
<evidence type="ECO:0000256" key="13">
    <source>
        <dbReference type="ARBA" id="ARBA00023295"/>
    </source>
</evidence>
<dbReference type="SMART" id="SM00642">
    <property type="entry name" value="Aamy"/>
    <property type="match status" value="1"/>
</dbReference>
<reference evidence="19" key="1">
    <citation type="journal article" date="2016" name="Sci. Rep.">
        <title>Molecular characterization of firefly nuptial gifts: a multi-omics approach sheds light on postcopulatory sexual selection.</title>
        <authorList>
            <person name="Al-Wathiqui N."/>
            <person name="Fallon T.R."/>
            <person name="South A."/>
            <person name="Weng J.K."/>
            <person name="Lewis S.M."/>
        </authorList>
    </citation>
    <scope>NUCLEOTIDE SEQUENCE</scope>
</reference>
<dbReference type="GO" id="GO:0046872">
    <property type="term" value="F:metal ion binding"/>
    <property type="evidence" value="ECO:0007669"/>
    <property type="project" value="UniProtKB-KW"/>
</dbReference>
<gene>
    <name evidence="20" type="ORF">PPYR_15038</name>
</gene>
<comment type="catalytic activity">
    <reaction evidence="1 15">
        <text>Endohydrolysis of (1-&gt;4)-alpha-D-glucosidic linkages in polysaccharides containing three or more (1-&gt;4)-alpha-linked D-glucose units.</text>
        <dbReference type="EC" id="3.2.1.1"/>
    </reaction>
</comment>
<dbReference type="InterPro" id="IPR006047">
    <property type="entry name" value="GH13_cat_dom"/>
</dbReference>
<dbReference type="SUPFAM" id="SSF51445">
    <property type="entry name" value="(Trans)glycosidases"/>
    <property type="match status" value="1"/>
</dbReference>
<evidence type="ECO:0000256" key="1">
    <source>
        <dbReference type="ARBA" id="ARBA00000548"/>
    </source>
</evidence>
<dbReference type="FunCoup" id="A0A1Y1NJ67">
    <property type="interactions" value="16"/>
</dbReference>
<dbReference type="GO" id="GO:0004556">
    <property type="term" value="F:alpha-amylase activity"/>
    <property type="evidence" value="ECO:0007669"/>
    <property type="project" value="UniProtKB-UniRule"/>
</dbReference>
<evidence type="ECO:0000256" key="4">
    <source>
        <dbReference type="ARBA" id="ARBA00008061"/>
    </source>
</evidence>
<dbReference type="Gene3D" id="3.20.20.80">
    <property type="entry name" value="Glycosidases"/>
    <property type="match status" value="1"/>
</dbReference>
<reference evidence="20 21" key="2">
    <citation type="journal article" date="2018" name="Elife">
        <title>Firefly genomes illuminate parallel origins of bioluminescence in beetles.</title>
        <authorList>
            <person name="Fallon T.R."/>
            <person name="Lower S.E."/>
            <person name="Chang C.H."/>
            <person name="Bessho-Uehara M."/>
            <person name="Martin G.J."/>
            <person name="Bewick A.J."/>
            <person name="Behringer M."/>
            <person name="Debat H.J."/>
            <person name="Wong I."/>
            <person name="Day J.C."/>
            <person name="Suvorov A."/>
            <person name="Silva C.J."/>
            <person name="Stanger-Hall K.F."/>
            <person name="Hall D.W."/>
            <person name="Schmitz R.J."/>
            <person name="Nelson D.R."/>
            <person name="Lewis S.M."/>
            <person name="Shigenobu S."/>
            <person name="Bybee S.M."/>
            <person name="Larracuente A.M."/>
            <person name="Oba Y."/>
            <person name="Weng J.K."/>
        </authorList>
    </citation>
    <scope>NUCLEOTIDE SEQUENCE [LARGE SCALE GENOMIC DNA]</scope>
    <source>
        <strain evidence="20">1611_PpyrPB1</strain>
        <tissue evidence="20">Whole body</tissue>
    </source>
</reference>
<dbReference type="InterPro" id="IPR031319">
    <property type="entry name" value="A-amylase_C"/>
</dbReference>
<evidence type="ECO:0000313" key="20">
    <source>
        <dbReference type="EMBL" id="KAB0790566.1"/>
    </source>
</evidence>
<dbReference type="PRINTS" id="PR00110">
    <property type="entry name" value="ALPHAAMYLASE"/>
</dbReference>
<evidence type="ECO:0000256" key="15">
    <source>
        <dbReference type="RuleBase" id="RU361134"/>
    </source>
</evidence>
<keyword evidence="9" id="KW-0106">Calcium</keyword>
<proteinExistence type="inferred from homology"/>
<keyword evidence="7" id="KW-0479">Metal-binding</keyword>
<comment type="cofactor">
    <cofactor evidence="2">
        <name>Ca(2+)</name>
        <dbReference type="ChEBI" id="CHEBI:29108"/>
    </cofactor>
</comment>
<feature type="chain" id="PRO_5033289898" description="Alpha-amylase" evidence="16">
    <location>
        <begin position="20"/>
        <end position="500"/>
    </location>
</feature>
<dbReference type="Pfam" id="PF02806">
    <property type="entry name" value="Alpha-amylase_C"/>
    <property type="match status" value="1"/>
</dbReference>
<evidence type="ECO:0000313" key="21">
    <source>
        <dbReference type="Proteomes" id="UP000327044"/>
    </source>
</evidence>
<evidence type="ECO:0000256" key="6">
    <source>
        <dbReference type="ARBA" id="ARBA00012595"/>
    </source>
</evidence>